<dbReference type="EMBL" id="MU150400">
    <property type="protein sequence ID" value="KAF9456838.1"/>
    <property type="molecule type" value="Genomic_DNA"/>
</dbReference>
<organism evidence="1 2">
    <name type="scientific">Collybia nuda</name>
    <dbReference type="NCBI Taxonomy" id="64659"/>
    <lineage>
        <taxon>Eukaryota</taxon>
        <taxon>Fungi</taxon>
        <taxon>Dikarya</taxon>
        <taxon>Basidiomycota</taxon>
        <taxon>Agaricomycotina</taxon>
        <taxon>Agaricomycetes</taxon>
        <taxon>Agaricomycetidae</taxon>
        <taxon>Agaricales</taxon>
        <taxon>Tricholomatineae</taxon>
        <taxon>Clitocybaceae</taxon>
        <taxon>Collybia</taxon>
    </lineage>
</organism>
<dbReference type="InterPro" id="IPR040521">
    <property type="entry name" value="KDZ"/>
</dbReference>
<evidence type="ECO:0000313" key="1">
    <source>
        <dbReference type="EMBL" id="KAF9456838.1"/>
    </source>
</evidence>
<keyword evidence="2" id="KW-1185">Reference proteome</keyword>
<dbReference type="Pfam" id="PF18758">
    <property type="entry name" value="KDZ"/>
    <property type="match status" value="1"/>
</dbReference>
<dbReference type="AlphaFoldDB" id="A0A9P5XU21"/>
<sequence length="506" mass="58157">SFNIVCQWIIYLALRCSIYPPNLLHALTITYLIPKFHLHPHQVSCQADFSFNYTPNVGQSDGEAPERGWAAMNPVANSTKEMGPGLRRDTLDDHFGDLNWRKVISMGATLLRRAMEAVQECGDKVTAFIKFNASLLQVTTTQWTKMVQAWENDKTQPNPFKCTERRITEHTVCLELARDDASSIRSSSQVVHENMPPSLLLTQGLELEDQQRRLRIDAKALGSHSTDLQITKVIERANRLKRQIDAWSAVQLLYMPAISSLRVVDNETDTLTGAVNEKLHLPSQVLDKISVPMDIMELEWRLRFAQAHDALHDIRRLLLVRSQMLSAKDRFSRGQGQVTRSRNLIIGVQAQIDAHVLRYHDFRIALISLARPLGKVGWDRELQVLHKEDIQGLSAREGGHSESRMNMSWIWRSTEGSEDFNVEGPRMQEALRIEWCRARARAHRWQEECLLLQEEMRRVKEYFAWEEQLWIGRAVMVVPGVDPLVAEGQRAYAFRQAMVRSELRSH</sequence>
<reference evidence="1" key="1">
    <citation type="submission" date="2020-11" db="EMBL/GenBank/DDBJ databases">
        <authorList>
            <consortium name="DOE Joint Genome Institute"/>
            <person name="Ahrendt S."/>
            <person name="Riley R."/>
            <person name="Andreopoulos W."/>
            <person name="Labutti K."/>
            <person name="Pangilinan J."/>
            <person name="Ruiz-Duenas F.J."/>
            <person name="Barrasa J.M."/>
            <person name="Sanchez-Garcia M."/>
            <person name="Camarero S."/>
            <person name="Miyauchi S."/>
            <person name="Serrano A."/>
            <person name="Linde D."/>
            <person name="Babiker R."/>
            <person name="Drula E."/>
            <person name="Ayuso-Fernandez I."/>
            <person name="Pacheco R."/>
            <person name="Padilla G."/>
            <person name="Ferreira P."/>
            <person name="Barriuso J."/>
            <person name="Kellner H."/>
            <person name="Castanera R."/>
            <person name="Alfaro M."/>
            <person name="Ramirez L."/>
            <person name="Pisabarro A.G."/>
            <person name="Kuo A."/>
            <person name="Tritt A."/>
            <person name="Lipzen A."/>
            <person name="He G."/>
            <person name="Yan M."/>
            <person name="Ng V."/>
            <person name="Cullen D."/>
            <person name="Martin F."/>
            <person name="Rosso M.-N."/>
            <person name="Henrissat B."/>
            <person name="Hibbett D."/>
            <person name="Martinez A.T."/>
            <person name="Grigoriev I.V."/>
        </authorList>
    </citation>
    <scope>NUCLEOTIDE SEQUENCE</scope>
    <source>
        <strain evidence="1">CBS 247.69</strain>
    </source>
</reference>
<gene>
    <name evidence="1" type="ORF">BDZ94DRAFT_1176782</name>
</gene>
<protein>
    <submittedName>
        <fullName evidence="1">Uncharacterized protein</fullName>
    </submittedName>
</protein>
<feature type="non-terminal residue" evidence="1">
    <location>
        <position position="1"/>
    </location>
</feature>
<dbReference type="OrthoDB" id="3257338at2759"/>
<evidence type="ECO:0000313" key="2">
    <source>
        <dbReference type="Proteomes" id="UP000807353"/>
    </source>
</evidence>
<accession>A0A9P5XU21</accession>
<proteinExistence type="predicted"/>
<name>A0A9P5XU21_9AGAR</name>
<comment type="caution">
    <text evidence="1">The sequence shown here is derived from an EMBL/GenBank/DDBJ whole genome shotgun (WGS) entry which is preliminary data.</text>
</comment>
<dbReference type="Proteomes" id="UP000807353">
    <property type="component" value="Unassembled WGS sequence"/>
</dbReference>